<organism evidence="2 3">
    <name type="scientific">Gordonia defluvii</name>
    <dbReference type="NCBI Taxonomy" id="283718"/>
    <lineage>
        <taxon>Bacteria</taxon>
        <taxon>Bacillati</taxon>
        <taxon>Actinomycetota</taxon>
        <taxon>Actinomycetes</taxon>
        <taxon>Mycobacteriales</taxon>
        <taxon>Gordoniaceae</taxon>
        <taxon>Gordonia</taxon>
    </lineage>
</organism>
<dbReference type="PANTHER" id="PTHR43283">
    <property type="entry name" value="BETA-LACTAMASE-RELATED"/>
    <property type="match status" value="1"/>
</dbReference>
<proteinExistence type="predicted"/>
<name>A0ABP6LK82_9ACTN</name>
<evidence type="ECO:0000259" key="1">
    <source>
        <dbReference type="Pfam" id="PF00144"/>
    </source>
</evidence>
<sequence>MDDLFTITDVGDEEVAAAERSAVEAIWSSALTWYRAGAQPALQVCVRRSGRVVLNRAVGHARGAGPRDPADAEQIPVTVDTPYCCYSAGKGLAAAIVLHLADQGVWRLDDRVTDYLPEYGAHGKGRTTIDHVLTHRAGVPLLTGPKPDPRRMRESEYARTMLRELRPIYPPGTLHMYHGLTWGPLVRELVSAATGRSIRDIAADEFLNPLGFRWNNFGVDDEDVPLVAPSHVTGHAEPGLVDAAFRKAVGGTMADIIPISNMPEYLTDVVPSSNLVSTAYELSRFAEFLRRGGELDGHRVLSPSTIPNATRQRRRLRPDIATGGAPLRWGTGFMLGAKRSPLFGDDSEHAFGNSGLTHIVTWADPSRQIAVGIVSSGKPVSGNDSAHYAALTSTINRALQP</sequence>
<gene>
    <name evidence="2" type="primary">lipE</name>
    <name evidence="2" type="ORF">GCM10010528_29700</name>
</gene>
<dbReference type="InterPro" id="IPR001466">
    <property type="entry name" value="Beta-lactam-related"/>
</dbReference>
<keyword evidence="3" id="KW-1185">Reference proteome</keyword>
<feature type="domain" description="Beta-lactamase-related" evidence="1">
    <location>
        <begin position="37"/>
        <end position="390"/>
    </location>
</feature>
<dbReference type="Pfam" id="PF00144">
    <property type="entry name" value="Beta-lactamase"/>
    <property type="match status" value="1"/>
</dbReference>
<accession>A0ABP6LK82</accession>
<dbReference type="EMBL" id="BAAAVS010000059">
    <property type="protein sequence ID" value="GAA3048585.1"/>
    <property type="molecule type" value="Genomic_DNA"/>
</dbReference>
<dbReference type="PANTHER" id="PTHR43283:SF3">
    <property type="entry name" value="BETA-LACTAMASE FAMILY PROTEIN (AFU_ORTHOLOGUE AFUA_5G07500)"/>
    <property type="match status" value="1"/>
</dbReference>
<dbReference type="InterPro" id="IPR050789">
    <property type="entry name" value="Diverse_Enzym_Activities"/>
</dbReference>
<dbReference type="Proteomes" id="UP001501035">
    <property type="component" value="Unassembled WGS sequence"/>
</dbReference>
<comment type="caution">
    <text evidence="2">The sequence shown here is derived from an EMBL/GenBank/DDBJ whole genome shotgun (WGS) entry which is preliminary data.</text>
</comment>
<evidence type="ECO:0000313" key="2">
    <source>
        <dbReference type="EMBL" id="GAA3048585.1"/>
    </source>
</evidence>
<evidence type="ECO:0000313" key="3">
    <source>
        <dbReference type="Proteomes" id="UP001501035"/>
    </source>
</evidence>
<reference evidence="3" key="1">
    <citation type="journal article" date="2019" name="Int. J. Syst. Evol. Microbiol.">
        <title>The Global Catalogue of Microorganisms (GCM) 10K type strain sequencing project: providing services to taxonomists for standard genome sequencing and annotation.</title>
        <authorList>
            <consortium name="The Broad Institute Genomics Platform"/>
            <consortium name="The Broad Institute Genome Sequencing Center for Infectious Disease"/>
            <person name="Wu L."/>
            <person name="Ma J."/>
        </authorList>
    </citation>
    <scope>NUCLEOTIDE SEQUENCE [LARGE SCALE GENOMIC DNA]</scope>
    <source>
        <strain evidence="3">JCM 14234</strain>
    </source>
</reference>
<dbReference type="RefSeq" id="WP_290706861.1">
    <property type="nucleotide sequence ID" value="NZ_BAAAVS010000059.1"/>
</dbReference>
<dbReference type="Gene3D" id="3.40.710.10">
    <property type="entry name" value="DD-peptidase/beta-lactamase superfamily"/>
    <property type="match status" value="1"/>
</dbReference>
<dbReference type="SUPFAM" id="SSF56601">
    <property type="entry name" value="beta-lactamase/transpeptidase-like"/>
    <property type="match status" value="1"/>
</dbReference>
<dbReference type="InterPro" id="IPR012338">
    <property type="entry name" value="Beta-lactam/transpept-like"/>
</dbReference>
<protein>
    <submittedName>
        <fullName evidence="2">Lipase LipE</fullName>
    </submittedName>
</protein>